<feature type="transmembrane region" description="Helical" evidence="1">
    <location>
        <begin position="115"/>
        <end position="134"/>
    </location>
</feature>
<dbReference type="InterPro" id="IPR052529">
    <property type="entry name" value="Bact_Transport_Assoc"/>
</dbReference>
<feature type="transmembrane region" description="Helical" evidence="1">
    <location>
        <begin position="213"/>
        <end position="234"/>
    </location>
</feature>
<sequence length="365" mass="37581">MGRSDSARPSRPYRRGVERLTGIDVARGLAVLGMVTAHVGPDDPGRTSPADRLLELADGRSSALFVVLAGLSLALMSGGRVPLGGRDLRRSRVRVAARAVVVLLVGLVLESLDTPILVILPTYAVLFLAGCVVLRWSTRALVVAAVAFAVVGPPAREAIGLAAPGTVVDGFGDELAALVVGPHYPALVWIAYLLAGLALGRQDLASGAVQRRTALVGTALTVGGYGAGHLASLLLGDDAALASTRPHSSTTFEVVGNTGVALLVVAACLAVAVRAPRALAPVAAVGALAFTAYTVQIVVVAAVGPEIVWQPLLTSWLAFVAGTVLACWAWRTWLGRGPLERLLHGVSTAVAERVVPREPADAGTR</sequence>
<keyword evidence="1" id="KW-0472">Membrane</keyword>
<dbReference type="InterPro" id="IPR012429">
    <property type="entry name" value="HGSNAT_cat"/>
</dbReference>
<keyword evidence="1" id="KW-0812">Transmembrane</keyword>
<protein>
    <recommendedName>
        <fullName evidence="6">Heparan-alpha-glucosaminide N-acetyltransferase catalytic domain-containing protein</fullName>
    </recommendedName>
</protein>
<feature type="domain" description="Heparan-alpha-glucosaminide N-acetyltransferase catalytic" evidence="3">
    <location>
        <begin position="19"/>
        <end position="206"/>
    </location>
</feature>
<feature type="transmembrane region" description="Helical" evidence="1">
    <location>
        <begin position="183"/>
        <end position="201"/>
    </location>
</feature>
<reference evidence="4 5" key="1">
    <citation type="submission" date="2019-06" db="EMBL/GenBank/DDBJ databases">
        <title>Whole genome shotgun sequence of Cellulomonas gelida NBRC 3748.</title>
        <authorList>
            <person name="Hosoyama A."/>
            <person name="Uohara A."/>
            <person name="Ohji S."/>
            <person name="Ichikawa N."/>
        </authorList>
    </citation>
    <scope>NUCLEOTIDE SEQUENCE [LARGE SCALE GENOMIC DNA]</scope>
    <source>
        <strain evidence="4 5">NBRC 3748</strain>
    </source>
</reference>
<evidence type="ECO:0000259" key="2">
    <source>
        <dbReference type="Pfam" id="PF04235"/>
    </source>
</evidence>
<feature type="transmembrane region" description="Helical" evidence="1">
    <location>
        <begin position="280"/>
        <end position="304"/>
    </location>
</feature>
<evidence type="ECO:0000259" key="3">
    <source>
        <dbReference type="Pfam" id="PF07786"/>
    </source>
</evidence>
<dbReference type="AlphaFoldDB" id="A0A4Y3KF59"/>
<dbReference type="PANTHER" id="PTHR30590:SF3">
    <property type="entry name" value="HYPOTHETICAL MEMBRANE SPANNING PROTEIN"/>
    <property type="match status" value="1"/>
</dbReference>
<feature type="transmembrane region" description="Helical" evidence="1">
    <location>
        <begin position="141"/>
        <end position="163"/>
    </location>
</feature>
<comment type="caution">
    <text evidence="4">The sequence shown here is derived from an EMBL/GenBank/DDBJ whole genome shotgun (WGS) entry which is preliminary data.</text>
</comment>
<keyword evidence="5" id="KW-1185">Reference proteome</keyword>
<dbReference type="PANTHER" id="PTHR30590">
    <property type="entry name" value="INNER MEMBRANE PROTEIN"/>
    <property type="match status" value="1"/>
</dbReference>
<name>A0A4Y3KF59_9CELL</name>
<feature type="domain" description="DUF418" evidence="2">
    <location>
        <begin position="222"/>
        <end position="345"/>
    </location>
</feature>
<dbReference type="Proteomes" id="UP000320461">
    <property type="component" value="Unassembled WGS sequence"/>
</dbReference>
<proteinExistence type="predicted"/>
<dbReference type="Pfam" id="PF04235">
    <property type="entry name" value="DUF418"/>
    <property type="match status" value="1"/>
</dbReference>
<evidence type="ECO:0000313" key="4">
    <source>
        <dbReference type="EMBL" id="GEA83071.1"/>
    </source>
</evidence>
<dbReference type="Pfam" id="PF07786">
    <property type="entry name" value="HGSNAT_cat"/>
    <property type="match status" value="1"/>
</dbReference>
<organism evidence="4 5">
    <name type="scientific">Cellulomonas gelida</name>
    <dbReference type="NCBI Taxonomy" id="1712"/>
    <lineage>
        <taxon>Bacteria</taxon>
        <taxon>Bacillati</taxon>
        <taxon>Actinomycetota</taxon>
        <taxon>Actinomycetes</taxon>
        <taxon>Micrococcales</taxon>
        <taxon>Cellulomonadaceae</taxon>
        <taxon>Cellulomonas</taxon>
    </lineage>
</organism>
<feature type="transmembrane region" description="Helical" evidence="1">
    <location>
        <begin position="254"/>
        <end position="273"/>
    </location>
</feature>
<feature type="transmembrane region" description="Helical" evidence="1">
    <location>
        <begin position="316"/>
        <end position="334"/>
    </location>
</feature>
<feature type="transmembrane region" description="Helical" evidence="1">
    <location>
        <begin position="93"/>
        <end position="109"/>
    </location>
</feature>
<dbReference type="InterPro" id="IPR007349">
    <property type="entry name" value="DUF418"/>
</dbReference>
<dbReference type="EMBL" id="BJLQ01000003">
    <property type="protein sequence ID" value="GEA83071.1"/>
    <property type="molecule type" value="Genomic_DNA"/>
</dbReference>
<evidence type="ECO:0000313" key="5">
    <source>
        <dbReference type="Proteomes" id="UP000320461"/>
    </source>
</evidence>
<accession>A0A4Y3KF59</accession>
<evidence type="ECO:0000256" key="1">
    <source>
        <dbReference type="SAM" id="Phobius"/>
    </source>
</evidence>
<keyword evidence="1" id="KW-1133">Transmembrane helix</keyword>
<gene>
    <name evidence="4" type="ORF">CGE01nite_03220</name>
</gene>
<feature type="transmembrane region" description="Helical" evidence="1">
    <location>
        <begin position="61"/>
        <end position="81"/>
    </location>
</feature>
<evidence type="ECO:0008006" key="6">
    <source>
        <dbReference type="Google" id="ProtNLM"/>
    </source>
</evidence>